<dbReference type="GO" id="GO:0000271">
    <property type="term" value="P:polysaccharide biosynthetic process"/>
    <property type="evidence" value="ECO:0007669"/>
    <property type="project" value="TreeGrafter"/>
</dbReference>
<dbReference type="AlphaFoldDB" id="A0A1H7P1F1"/>
<dbReference type="Proteomes" id="UP000185766">
    <property type="component" value="Unassembled WGS sequence"/>
</dbReference>
<dbReference type="InterPro" id="IPR015424">
    <property type="entry name" value="PyrdxlP-dep_Trfase"/>
</dbReference>
<dbReference type="PANTHER" id="PTHR30244">
    <property type="entry name" value="TRANSAMINASE"/>
    <property type="match status" value="1"/>
</dbReference>
<evidence type="ECO:0000256" key="5">
    <source>
        <dbReference type="RuleBase" id="RU004508"/>
    </source>
</evidence>
<keyword evidence="7" id="KW-1185">Reference proteome</keyword>
<evidence type="ECO:0000256" key="1">
    <source>
        <dbReference type="ARBA" id="ARBA00022898"/>
    </source>
</evidence>
<dbReference type="CDD" id="cd00616">
    <property type="entry name" value="AHBA_syn"/>
    <property type="match status" value="1"/>
</dbReference>
<reference evidence="6 7" key="1">
    <citation type="submission" date="2016-10" db="EMBL/GenBank/DDBJ databases">
        <authorList>
            <person name="de Groot N.N."/>
        </authorList>
    </citation>
    <scope>NUCLEOTIDE SEQUENCE [LARGE SCALE GENOMIC DNA]</scope>
    <source>
        <strain evidence="6 7">JCM 19513</strain>
    </source>
</reference>
<evidence type="ECO:0000256" key="3">
    <source>
        <dbReference type="PIRSR" id="PIRSR000390-1"/>
    </source>
</evidence>
<dbReference type="Gene3D" id="3.90.1150.10">
    <property type="entry name" value="Aspartate Aminotransferase, domain 1"/>
    <property type="match status" value="1"/>
</dbReference>
<sequence>MIPYGRQNISDDDIAAVVDVLRSEWLTQGPGIASFEQAVAAACQAQHAVAVSNATAALHIACLALDVGPGDLVWTSPNTFVASANCARYCGADVDFVDIDPQTLNISVERLAEKLAAARLAGRLPKVVIPVHFSGRSCDMRAIGQLAREYGFRVIEDASHAVGASHDGVPVGACQYSDVTVFSFHPVKIITTGEGGMLLSNDTALAKRLVRLRTHGIAQGSDELVSVPQGPWEYQQIELGLNYRMTNLQAALGQSQLARLPQFIARRRELVRQYHELLVDLPIVLPQPSEESAWHLYPIRVPAERRLEVFSRLRAADVWVQVHYIPVHTQPYYRNLGFKPGDFPEAERYFAEAFSLPLFYDLTDAEQRCVVDLLREALS</sequence>
<feature type="modified residue" description="N6-(pyridoxal phosphate)lysine" evidence="4">
    <location>
        <position position="188"/>
    </location>
</feature>
<dbReference type="PIRSF" id="PIRSF000390">
    <property type="entry name" value="PLP_StrS"/>
    <property type="match status" value="1"/>
</dbReference>
<keyword evidence="1 4" id="KW-0663">Pyridoxal phosphate</keyword>
<dbReference type="InterPro" id="IPR015422">
    <property type="entry name" value="PyrdxlP-dep_Trfase_small"/>
</dbReference>
<dbReference type="RefSeq" id="WP_074868454.1">
    <property type="nucleotide sequence ID" value="NZ_FOAS01000010.1"/>
</dbReference>
<dbReference type="InterPro" id="IPR015421">
    <property type="entry name" value="PyrdxlP-dep_Trfase_major"/>
</dbReference>
<feature type="active site" description="Proton acceptor" evidence="3">
    <location>
        <position position="188"/>
    </location>
</feature>
<accession>A0A1H7P1F1</accession>
<protein>
    <submittedName>
        <fullName evidence="6">UDP-4-amino-4,6-dideoxy-N-acetyl-beta-L-altrosamine transaminase</fullName>
    </submittedName>
</protein>
<organism evidence="6 7">
    <name type="scientific">Atopomonas hussainii</name>
    <dbReference type="NCBI Taxonomy" id="1429083"/>
    <lineage>
        <taxon>Bacteria</taxon>
        <taxon>Pseudomonadati</taxon>
        <taxon>Pseudomonadota</taxon>
        <taxon>Gammaproteobacteria</taxon>
        <taxon>Pseudomonadales</taxon>
        <taxon>Pseudomonadaceae</taxon>
        <taxon>Atopomonas</taxon>
    </lineage>
</organism>
<dbReference type="GO" id="GO:0030170">
    <property type="term" value="F:pyridoxal phosphate binding"/>
    <property type="evidence" value="ECO:0007669"/>
    <property type="project" value="TreeGrafter"/>
</dbReference>
<proteinExistence type="inferred from homology"/>
<gene>
    <name evidence="6" type="ORF">SAMN05216214_11092</name>
</gene>
<dbReference type="Pfam" id="PF01041">
    <property type="entry name" value="DegT_DnrJ_EryC1"/>
    <property type="match status" value="1"/>
</dbReference>
<dbReference type="NCBIfam" id="TIGR03588">
    <property type="entry name" value="PseC"/>
    <property type="match status" value="1"/>
</dbReference>
<name>A0A1H7P1F1_9GAMM</name>
<dbReference type="PANTHER" id="PTHR30244:SF34">
    <property type="entry name" value="DTDP-4-AMINO-4,6-DIDEOXYGALACTOSE TRANSAMINASE"/>
    <property type="match status" value="1"/>
</dbReference>
<dbReference type="InterPro" id="IPR000653">
    <property type="entry name" value="DegT/StrS_aminotransferase"/>
</dbReference>
<comment type="similarity">
    <text evidence="2 5">Belongs to the DegT/DnrJ/EryC1 family.</text>
</comment>
<evidence type="ECO:0000256" key="4">
    <source>
        <dbReference type="PIRSR" id="PIRSR000390-2"/>
    </source>
</evidence>
<dbReference type="GO" id="GO:0008483">
    <property type="term" value="F:transaminase activity"/>
    <property type="evidence" value="ECO:0007669"/>
    <property type="project" value="TreeGrafter"/>
</dbReference>
<dbReference type="InterPro" id="IPR020026">
    <property type="entry name" value="PseC"/>
</dbReference>
<evidence type="ECO:0000313" key="6">
    <source>
        <dbReference type="EMBL" id="SEL29633.1"/>
    </source>
</evidence>
<evidence type="ECO:0000256" key="2">
    <source>
        <dbReference type="ARBA" id="ARBA00037999"/>
    </source>
</evidence>
<dbReference type="EMBL" id="FOAS01000010">
    <property type="protein sequence ID" value="SEL29633.1"/>
    <property type="molecule type" value="Genomic_DNA"/>
</dbReference>
<dbReference type="SUPFAM" id="SSF53383">
    <property type="entry name" value="PLP-dependent transferases"/>
    <property type="match status" value="1"/>
</dbReference>
<evidence type="ECO:0000313" key="7">
    <source>
        <dbReference type="Proteomes" id="UP000185766"/>
    </source>
</evidence>
<dbReference type="Gene3D" id="3.40.640.10">
    <property type="entry name" value="Type I PLP-dependent aspartate aminotransferase-like (Major domain)"/>
    <property type="match status" value="1"/>
</dbReference>